<dbReference type="SMART" id="SM00248">
    <property type="entry name" value="ANK"/>
    <property type="match status" value="3"/>
</dbReference>
<dbReference type="PROSITE" id="PS50297">
    <property type="entry name" value="ANK_REP_REGION"/>
    <property type="match status" value="3"/>
</dbReference>
<reference evidence="5" key="1">
    <citation type="journal article" date="2014" name="Nat. Commun.">
        <title>Genomic adaptations of the halophilic Dead Sea filamentous fungus Eurotium rubrum.</title>
        <authorList>
            <person name="Kis-Papo T."/>
            <person name="Weig A.R."/>
            <person name="Riley R."/>
            <person name="Persoh D."/>
            <person name="Salamov A."/>
            <person name="Sun H."/>
            <person name="Lipzen A."/>
            <person name="Wasser S.P."/>
            <person name="Rambold G."/>
            <person name="Grigoriev I.V."/>
            <person name="Nevo E."/>
        </authorList>
    </citation>
    <scope>NUCLEOTIDE SEQUENCE [LARGE SCALE GENOMIC DNA]</scope>
    <source>
        <strain evidence="5">CBS 135680</strain>
    </source>
</reference>
<dbReference type="PROSITE" id="PS50088">
    <property type="entry name" value="ANK_REPEAT"/>
    <property type="match status" value="3"/>
</dbReference>
<protein>
    <submittedName>
        <fullName evidence="4">Ankyrin</fullName>
    </submittedName>
</protein>
<evidence type="ECO:0000256" key="3">
    <source>
        <dbReference type="PROSITE-ProRule" id="PRU00023"/>
    </source>
</evidence>
<dbReference type="InterPro" id="IPR036770">
    <property type="entry name" value="Ankyrin_rpt-contain_sf"/>
</dbReference>
<dbReference type="InterPro" id="IPR002110">
    <property type="entry name" value="Ankyrin_rpt"/>
</dbReference>
<accession>A0A017SLE8</accession>
<dbReference type="OrthoDB" id="366390at2759"/>
<dbReference type="InterPro" id="IPR050776">
    <property type="entry name" value="Ank_Repeat/CDKN_Inhibitor"/>
</dbReference>
<evidence type="ECO:0000256" key="2">
    <source>
        <dbReference type="ARBA" id="ARBA00023043"/>
    </source>
</evidence>
<evidence type="ECO:0000313" key="4">
    <source>
        <dbReference type="EMBL" id="EYE97464.1"/>
    </source>
</evidence>
<feature type="repeat" description="ANK" evidence="3">
    <location>
        <begin position="31"/>
        <end position="63"/>
    </location>
</feature>
<dbReference type="STRING" id="1388766.A0A017SLE8"/>
<feature type="repeat" description="ANK" evidence="3">
    <location>
        <begin position="1"/>
        <end position="30"/>
    </location>
</feature>
<dbReference type="EMBL" id="KK088415">
    <property type="protein sequence ID" value="EYE97464.1"/>
    <property type="molecule type" value="Genomic_DNA"/>
</dbReference>
<dbReference type="Proteomes" id="UP000019804">
    <property type="component" value="Unassembled WGS sequence"/>
</dbReference>
<name>A0A017SLE8_ASPRC</name>
<dbReference type="RefSeq" id="XP_040641152.1">
    <property type="nucleotide sequence ID" value="XM_040783329.1"/>
</dbReference>
<feature type="repeat" description="ANK" evidence="3">
    <location>
        <begin position="65"/>
        <end position="96"/>
    </location>
</feature>
<evidence type="ECO:0000313" key="5">
    <source>
        <dbReference type="Proteomes" id="UP000019804"/>
    </source>
</evidence>
<dbReference type="Gene3D" id="1.25.40.20">
    <property type="entry name" value="Ankyrin repeat-containing domain"/>
    <property type="match status" value="1"/>
</dbReference>
<keyword evidence="1" id="KW-0677">Repeat</keyword>
<dbReference type="PANTHER" id="PTHR24201:SF16">
    <property type="entry name" value="ANKYRIN-1-LIKE-RELATED"/>
    <property type="match status" value="1"/>
</dbReference>
<dbReference type="AlphaFoldDB" id="A0A017SLE8"/>
<dbReference type="SUPFAM" id="SSF48403">
    <property type="entry name" value="Ankyrin repeat"/>
    <property type="match status" value="1"/>
</dbReference>
<dbReference type="Pfam" id="PF12796">
    <property type="entry name" value="Ank_2"/>
    <property type="match status" value="1"/>
</dbReference>
<dbReference type="PANTHER" id="PTHR24201">
    <property type="entry name" value="ANK_REP_REGION DOMAIN-CONTAINING PROTEIN"/>
    <property type="match status" value="1"/>
</dbReference>
<organism evidence="4 5">
    <name type="scientific">Aspergillus ruber (strain CBS 135680)</name>
    <dbReference type="NCBI Taxonomy" id="1388766"/>
    <lineage>
        <taxon>Eukaryota</taxon>
        <taxon>Fungi</taxon>
        <taxon>Dikarya</taxon>
        <taxon>Ascomycota</taxon>
        <taxon>Pezizomycotina</taxon>
        <taxon>Eurotiomycetes</taxon>
        <taxon>Eurotiomycetidae</taxon>
        <taxon>Eurotiales</taxon>
        <taxon>Aspergillaceae</taxon>
        <taxon>Aspergillus</taxon>
        <taxon>Aspergillus subgen. Aspergillus</taxon>
    </lineage>
</organism>
<keyword evidence="2 3" id="KW-0040">ANK repeat</keyword>
<feature type="non-terminal residue" evidence="4">
    <location>
        <position position="96"/>
    </location>
</feature>
<sequence>TPMMWASIHGYRDVVGILLQHGANPNAKDLNGRTPLVCAAEYSRVDIIRRLLECGAEFDNRDAYSGRTPLSLASQYGYTAVVRPLLQQGADPNSKD</sequence>
<proteinExistence type="predicted"/>
<dbReference type="HOGENOM" id="CLU_000134_45_2_1"/>
<feature type="non-terminal residue" evidence="4">
    <location>
        <position position="1"/>
    </location>
</feature>
<dbReference type="PRINTS" id="PR01415">
    <property type="entry name" value="ANKYRIN"/>
</dbReference>
<keyword evidence="5" id="KW-1185">Reference proteome</keyword>
<gene>
    <name evidence="4" type="ORF">EURHEDRAFT_419581</name>
</gene>
<evidence type="ECO:0000256" key="1">
    <source>
        <dbReference type="ARBA" id="ARBA00022737"/>
    </source>
</evidence>
<dbReference type="GeneID" id="63698453"/>
<dbReference type="GO" id="GO:0005634">
    <property type="term" value="C:nucleus"/>
    <property type="evidence" value="ECO:0007669"/>
    <property type="project" value="TreeGrafter"/>
</dbReference>